<feature type="transmembrane region" description="Helical" evidence="8">
    <location>
        <begin position="307"/>
        <end position="326"/>
    </location>
</feature>
<feature type="transmembrane region" description="Helical" evidence="8">
    <location>
        <begin position="332"/>
        <end position="357"/>
    </location>
</feature>
<dbReference type="Gene3D" id="1.20.1250.20">
    <property type="entry name" value="MFS general substrate transporter like domains"/>
    <property type="match status" value="2"/>
</dbReference>
<evidence type="ECO:0000256" key="6">
    <source>
        <dbReference type="ARBA" id="ARBA00023136"/>
    </source>
</evidence>
<name>A0A3M0I281_9ACTN</name>
<keyword evidence="5 8" id="KW-1133">Transmembrane helix</keyword>
<gene>
    <name evidence="10" type="ORF">CTZ28_23820</name>
</gene>
<feature type="transmembrane region" description="Helical" evidence="8">
    <location>
        <begin position="377"/>
        <end position="396"/>
    </location>
</feature>
<evidence type="ECO:0000313" key="11">
    <source>
        <dbReference type="Proteomes" id="UP000270471"/>
    </source>
</evidence>
<evidence type="ECO:0000256" key="5">
    <source>
        <dbReference type="ARBA" id="ARBA00022989"/>
    </source>
</evidence>
<dbReference type="AlphaFoldDB" id="A0A3M0I281"/>
<reference evidence="10 11" key="1">
    <citation type="submission" date="2017-11" db="EMBL/GenBank/DDBJ databases">
        <title>Draft genome of actinobacteria isolated from guarana (Paullinia cupana (Mart.) Ducke.</title>
        <authorList>
            <person name="Siqueira K.A."/>
            <person name="Liotti R.G."/>
            <person name="Mendes T.A.O."/>
            <person name="Soares M.A."/>
        </authorList>
    </citation>
    <scope>NUCLEOTIDE SEQUENCE [LARGE SCALE GENOMIC DNA]</scope>
    <source>
        <strain evidence="10 11">193</strain>
    </source>
</reference>
<evidence type="ECO:0000256" key="4">
    <source>
        <dbReference type="ARBA" id="ARBA00022692"/>
    </source>
</evidence>
<dbReference type="Pfam" id="PF00083">
    <property type="entry name" value="Sugar_tr"/>
    <property type="match status" value="1"/>
</dbReference>
<evidence type="ECO:0000259" key="9">
    <source>
        <dbReference type="PROSITE" id="PS50850"/>
    </source>
</evidence>
<keyword evidence="3" id="KW-1003">Cell membrane</keyword>
<keyword evidence="11" id="KW-1185">Reference proteome</keyword>
<evidence type="ECO:0000256" key="2">
    <source>
        <dbReference type="ARBA" id="ARBA00022448"/>
    </source>
</evidence>
<sequence length="460" mass="48370">MMSSTEDAQQGTFRVAAAALVGSALEWYDFGLYGLAAGLVFNKVIFVNSDPTVATLLAFATFGVAYFIRPLGGLIFGRLGDIMGRRKILVVTLLVMGISTTLMAFVPTYAQAGIWSPVILVLLRVVQSIGAGAEFGGAAIMSVEHAAARRRGMWGSWPMVGIFLGGVMGSGAFALVASLPEEQFLSWGWRIPFAASALIIAFALWIRLRIPESPAFVEAKPDQQKRTVAPLSSAFRHEKKGMFVLFGTMVASNTVVYLNVFLPAYLTGTVNLAPSVAPTAGVVASAATIVTLPLFGALSDRIGRRPVVLGGVAFCALSIYPFFWIVDGTRSPLWITVALVAIFAIGVSAISGPQAAFFSELFTARARYASLAFSREVAGATAGGLTPLIAAALVAAGDGKPWLLSVYVVAACVFGGVVLALGPETRGRKLEALTIDELRGGSRPAEHAARARTTATGRAD</sequence>
<dbReference type="PANTHER" id="PTHR43045:SF1">
    <property type="entry name" value="SHIKIMATE TRANSPORTER"/>
    <property type="match status" value="1"/>
</dbReference>
<feature type="domain" description="Major facilitator superfamily (MFS) profile" evidence="9">
    <location>
        <begin position="15"/>
        <end position="426"/>
    </location>
</feature>
<evidence type="ECO:0000256" key="3">
    <source>
        <dbReference type="ARBA" id="ARBA00022475"/>
    </source>
</evidence>
<dbReference type="GO" id="GO:0022857">
    <property type="term" value="F:transmembrane transporter activity"/>
    <property type="evidence" value="ECO:0007669"/>
    <property type="project" value="InterPro"/>
</dbReference>
<dbReference type="PROSITE" id="PS50850">
    <property type="entry name" value="MFS"/>
    <property type="match status" value="1"/>
</dbReference>
<feature type="transmembrane region" description="Helical" evidence="8">
    <location>
        <begin position="112"/>
        <end position="133"/>
    </location>
</feature>
<dbReference type="InterPro" id="IPR020846">
    <property type="entry name" value="MFS_dom"/>
</dbReference>
<protein>
    <submittedName>
        <fullName evidence="10">MFS transporter</fullName>
    </submittedName>
</protein>
<feature type="compositionally biased region" description="Low complexity" evidence="7">
    <location>
        <begin position="451"/>
        <end position="460"/>
    </location>
</feature>
<keyword evidence="2" id="KW-0813">Transport</keyword>
<feature type="transmembrane region" description="Helical" evidence="8">
    <location>
        <begin position="402"/>
        <end position="421"/>
    </location>
</feature>
<evidence type="ECO:0000256" key="7">
    <source>
        <dbReference type="SAM" id="MobiDB-lite"/>
    </source>
</evidence>
<dbReference type="OrthoDB" id="8953821at2"/>
<proteinExistence type="predicted"/>
<keyword evidence="4 8" id="KW-0812">Transmembrane</keyword>
<dbReference type="InterPro" id="IPR005828">
    <property type="entry name" value="MFS_sugar_transport-like"/>
</dbReference>
<dbReference type="SUPFAM" id="SSF103473">
    <property type="entry name" value="MFS general substrate transporter"/>
    <property type="match status" value="1"/>
</dbReference>
<feature type="transmembrane region" description="Helical" evidence="8">
    <location>
        <begin position="53"/>
        <end position="76"/>
    </location>
</feature>
<dbReference type="EMBL" id="PENI01000016">
    <property type="protein sequence ID" value="RMB83397.1"/>
    <property type="molecule type" value="Genomic_DNA"/>
</dbReference>
<dbReference type="GO" id="GO:0005886">
    <property type="term" value="C:plasma membrane"/>
    <property type="evidence" value="ECO:0007669"/>
    <property type="project" value="UniProtKB-SubCell"/>
</dbReference>
<feature type="transmembrane region" description="Helical" evidence="8">
    <location>
        <begin position="187"/>
        <end position="206"/>
    </location>
</feature>
<feature type="transmembrane region" description="Helical" evidence="8">
    <location>
        <begin position="154"/>
        <end position="175"/>
    </location>
</feature>
<comment type="caution">
    <text evidence="10">The sequence shown here is derived from an EMBL/GenBank/DDBJ whole genome shotgun (WGS) entry which is preliminary data.</text>
</comment>
<evidence type="ECO:0000256" key="1">
    <source>
        <dbReference type="ARBA" id="ARBA00004651"/>
    </source>
</evidence>
<comment type="subcellular location">
    <subcellularLocation>
        <location evidence="1">Cell membrane</location>
        <topology evidence="1">Multi-pass membrane protein</topology>
    </subcellularLocation>
</comment>
<feature type="transmembrane region" description="Helical" evidence="8">
    <location>
        <begin position="12"/>
        <end position="41"/>
    </location>
</feature>
<feature type="transmembrane region" description="Helical" evidence="8">
    <location>
        <begin position="272"/>
        <end position="295"/>
    </location>
</feature>
<accession>A0A3M0I281</accession>
<feature type="transmembrane region" description="Helical" evidence="8">
    <location>
        <begin position="88"/>
        <end position="106"/>
    </location>
</feature>
<organism evidence="10 11">
    <name type="scientific">Streptomyces shenzhenensis</name>
    <dbReference type="NCBI Taxonomy" id="943815"/>
    <lineage>
        <taxon>Bacteria</taxon>
        <taxon>Bacillati</taxon>
        <taxon>Actinomycetota</taxon>
        <taxon>Actinomycetes</taxon>
        <taxon>Kitasatosporales</taxon>
        <taxon>Streptomycetaceae</taxon>
        <taxon>Streptomyces</taxon>
    </lineage>
</organism>
<evidence type="ECO:0000256" key="8">
    <source>
        <dbReference type="SAM" id="Phobius"/>
    </source>
</evidence>
<dbReference type="CDD" id="cd17369">
    <property type="entry name" value="MFS_ShiA_like"/>
    <property type="match status" value="1"/>
</dbReference>
<feature type="region of interest" description="Disordered" evidence="7">
    <location>
        <begin position="441"/>
        <end position="460"/>
    </location>
</feature>
<feature type="transmembrane region" description="Helical" evidence="8">
    <location>
        <begin position="243"/>
        <end position="266"/>
    </location>
</feature>
<evidence type="ECO:0000313" key="10">
    <source>
        <dbReference type="EMBL" id="RMB83397.1"/>
    </source>
</evidence>
<dbReference type="InterPro" id="IPR036259">
    <property type="entry name" value="MFS_trans_sf"/>
</dbReference>
<dbReference type="Proteomes" id="UP000270471">
    <property type="component" value="Unassembled WGS sequence"/>
</dbReference>
<keyword evidence="6 8" id="KW-0472">Membrane</keyword>
<dbReference type="PANTHER" id="PTHR43045">
    <property type="entry name" value="SHIKIMATE TRANSPORTER"/>
    <property type="match status" value="1"/>
</dbReference>